<organism evidence="1 2">
    <name type="scientific">Sorangium cellulosum</name>
    <name type="common">Polyangium cellulosum</name>
    <dbReference type="NCBI Taxonomy" id="56"/>
    <lineage>
        <taxon>Bacteria</taxon>
        <taxon>Pseudomonadati</taxon>
        <taxon>Myxococcota</taxon>
        <taxon>Polyangia</taxon>
        <taxon>Polyangiales</taxon>
        <taxon>Polyangiaceae</taxon>
        <taxon>Sorangium</taxon>
    </lineage>
</organism>
<sequence length="330" mass="34493">MIGGSGHVGARAAKALRRLQPDLPIAIAGRDARRASAVAAEVGGPTTATTVDIDRDDLGLDRGASFSALVVLVKDGASNAMKRAQVDSVPYVAFSDFVSEIGPVVAHYIARPTRAPILMLGHALGGTATLAALHLAQELRSVHTIAIGCVIDADDHGGPAAQADFERNQQIAQAALLLEDGKWTWARGDASTRRIVDVEGVEVVGQALPLLDVVSLAAATDARSIRVDIAARDATKRGAGQVTDLVIEVSGQRHDGSSARLRYDIIDADSHGRLSAYGAAIATERLLGLTGGPPVGPGLYHPESVLDPARFLARLEELGARIRRTRAESA</sequence>
<name>A0A150R037_SORCE</name>
<accession>A0A150R037</accession>
<dbReference type="EMBL" id="JEMB01003360">
    <property type="protein sequence ID" value="KYF73620.1"/>
    <property type="molecule type" value="Genomic_DNA"/>
</dbReference>
<evidence type="ECO:0008006" key="3">
    <source>
        <dbReference type="Google" id="ProtNLM"/>
    </source>
</evidence>
<reference evidence="1 2" key="1">
    <citation type="submission" date="2014-02" db="EMBL/GenBank/DDBJ databases">
        <title>The small core and large imbalanced accessory genome model reveals a collaborative survival strategy of Sorangium cellulosum strains in nature.</title>
        <authorList>
            <person name="Han K."/>
            <person name="Peng R."/>
            <person name="Blom J."/>
            <person name="Li Y.-Z."/>
        </authorList>
    </citation>
    <scope>NUCLEOTIDE SEQUENCE [LARGE SCALE GENOMIC DNA]</scope>
    <source>
        <strain evidence="1 2">So0011-07</strain>
    </source>
</reference>
<dbReference type="Gene3D" id="3.40.50.720">
    <property type="entry name" value="NAD(P)-binding Rossmann-like Domain"/>
    <property type="match status" value="1"/>
</dbReference>
<evidence type="ECO:0000313" key="1">
    <source>
        <dbReference type="EMBL" id="KYF73620.1"/>
    </source>
</evidence>
<dbReference type="AlphaFoldDB" id="A0A150R037"/>
<proteinExistence type="predicted"/>
<dbReference type="Proteomes" id="UP000075635">
    <property type="component" value="Unassembled WGS sequence"/>
</dbReference>
<comment type="caution">
    <text evidence="1">The sequence shown here is derived from an EMBL/GenBank/DDBJ whole genome shotgun (WGS) entry which is preliminary data.</text>
</comment>
<gene>
    <name evidence="1" type="ORF">BE17_21100</name>
</gene>
<protein>
    <recommendedName>
        <fullName evidence="3">Saccharopine dehydrogenase</fullName>
    </recommendedName>
</protein>
<evidence type="ECO:0000313" key="2">
    <source>
        <dbReference type="Proteomes" id="UP000075635"/>
    </source>
</evidence>